<evidence type="ECO:0000256" key="1">
    <source>
        <dbReference type="ARBA" id="ARBA00004365"/>
    </source>
</evidence>
<dbReference type="Proteomes" id="UP001058458">
    <property type="component" value="Chromosome"/>
</dbReference>
<evidence type="ECO:0000256" key="2">
    <source>
        <dbReference type="ARBA" id="ARBA00004613"/>
    </source>
</evidence>
<proteinExistence type="inferred from homology"/>
<dbReference type="Pfam" id="PF22638">
    <property type="entry name" value="FlgK_D1"/>
    <property type="match status" value="1"/>
</dbReference>
<dbReference type="Pfam" id="PF06429">
    <property type="entry name" value="Flg_bbr_C"/>
    <property type="match status" value="1"/>
</dbReference>
<evidence type="ECO:0000256" key="4">
    <source>
        <dbReference type="ARBA" id="ARBA00016244"/>
    </source>
</evidence>
<keyword evidence="6 7" id="KW-0975">Bacterial flagellum</keyword>
<name>A0AB38QZE4_PARTM</name>
<evidence type="ECO:0000256" key="5">
    <source>
        <dbReference type="ARBA" id="ARBA00022525"/>
    </source>
</evidence>
<dbReference type="Pfam" id="PF00460">
    <property type="entry name" value="Flg_bb_rod"/>
    <property type="match status" value="1"/>
</dbReference>
<dbReference type="GO" id="GO:0044780">
    <property type="term" value="P:bacterial-type flagellum assembly"/>
    <property type="evidence" value="ECO:0007669"/>
    <property type="project" value="InterPro"/>
</dbReference>
<dbReference type="InterPro" id="IPR010930">
    <property type="entry name" value="Flg_bb/hook_C_dom"/>
</dbReference>
<evidence type="ECO:0000259" key="9">
    <source>
        <dbReference type="Pfam" id="PF06429"/>
    </source>
</evidence>
<dbReference type="PANTHER" id="PTHR30033">
    <property type="entry name" value="FLAGELLAR HOOK-ASSOCIATED PROTEIN 1"/>
    <property type="match status" value="1"/>
</dbReference>
<dbReference type="GO" id="GO:0009424">
    <property type="term" value="C:bacterial-type flagellum hook"/>
    <property type="evidence" value="ECO:0007669"/>
    <property type="project" value="UniProtKB-UniRule"/>
</dbReference>
<dbReference type="EMBL" id="CP063414">
    <property type="protein sequence ID" value="UOE76073.1"/>
    <property type="molecule type" value="Genomic_DNA"/>
</dbReference>
<dbReference type="InterPro" id="IPR053927">
    <property type="entry name" value="FlgK_helical"/>
</dbReference>
<evidence type="ECO:0000256" key="6">
    <source>
        <dbReference type="ARBA" id="ARBA00023143"/>
    </source>
</evidence>
<dbReference type="InterPro" id="IPR002371">
    <property type="entry name" value="FlgK"/>
</dbReference>
<dbReference type="InterPro" id="IPR001444">
    <property type="entry name" value="Flag_bb_rod_N"/>
</dbReference>
<keyword evidence="11" id="KW-0969">Cilium</keyword>
<keyword evidence="5 7" id="KW-0964">Secreted</keyword>
<accession>A0AB38QZE4</accession>
<evidence type="ECO:0000313" key="12">
    <source>
        <dbReference type="Proteomes" id="UP001058458"/>
    </source>
</evidence>
<gene>
    <name evidence="7 11" type="primary">flgK</name>
    <name evidence="11" type="ORF">IMI45_17685</name>
</gene>
<evidence type="ECO:0000256" key="7">
    <source>
        <dbReference type="RuleBase" id="RU362065"/>
    </source>
</evidence>
<feature type="domain" description="Flagellar basal-body/hook protein C-terminal" evidence="9">
    <location>
        <begin position="490"/>
        <end position="528"/>
    </location>
</feature>
<reference evidence="11" key="1">
    <citation type="submission" date="2020-10" db="EMBL/GenBank/DDBJ databases">
        <authorList>
            <person name="Delgado J.A."/>
            <person name="Gonzalez J.M."/>
        </authorList>
    </citation>
    <scope>NUCLEOTIDE SEQUENCE</scope>
    <source>
        <strain evidence="11">23.6</strain>
    </source>
</reference>
<protein>
    <recommendedName>
        <fullName evidence="4 7">Flagellar hook-associated protein 1</fullName>
        <shortName evidence="7">HAP1</shortName>
    </recommendedName>
</protein>
<comment type="subcellular location">
    <subcellularLocation>
        <location evidence="1 7">Bacterial flagellum</location>
    </subcellularLocation>
    <subcellularLocation>
        <location evidence="2 7">Secreted</location>
    </subcellularLocation>
</comment>
<sequence length="535" mass="58400">MLSTFHGLEVAKRGMFTQQSALYVTAHNIANANTPGYSRQRVNFVETEPFPPASMNRPQIPGQMGTGVEAGSIQRIRDSFLDYQYRNEASKLGYWSARSEAIAKMEDIMNEPSEFGLSKAMTQFWESLQDLSANPENEGARAVVRQRGIAVAESFNYLYTSLSQIRDDLGQEIKTGLLEVNSILKQISELNDQIKAVEPNGYLPNDLYDKRDALVDELSKYFQVKVETVPSGGNALDIAEGIYEISLVNQDGSTVKIVTKDGYSKLSVDPPVDPVNDPTNPDGYVSEIRIEDALGNITTISYDKFNDLASGRIKSLIESYGYGSDPNNVKGYYPDMLADLDKMAYSFATMFNAQHQKGFGLNDSTGGRDFFEMTLSGPPTEKGAAATIKVHKDIMDNLSNIAASSKSGESGNGNNALYLSMIKDVQITNGSATLPSGSGTTVSVPITGGTVQTFYQGLIGKIGVDGQQAERMKTNAETLATSVDNKRQSVSSVSLDEEMTNMIKFQHAYNAAARMMTAIDEMLDKIINDMGIVGR</sequence>
<evidence type="ECO:0000256" key="3">
    <source>
        <dbReference type="ARBA" id="ARBA00009677"/>
    </source>
</evidence>
<evidence type="ECO:0000259" key="10">
    <source>
        <dbReference type="Pfam" id="PF22638"/>
    </source>
</evidence>
<dbReference type="PRINTS" id="PR01005">
    <property type="entry name" value="FLGHOOKAP1"/>
</dbReference>
<dbReference type="AlphaFoldDB" id="A0AB38QZE4"/>
<dbReference type="SUPFAM" id="SSF64518">
    <property type="entry name" value="Phase 1 flagellin"/>
    <property type="match status" value="1"/>
</dbReference>
<feature type="domain" description="Flagellar basal body rod protein N-terminal" evidence="8">
    <location>
        <begin position="8"/>
        <end position="37"/>
    </location>
</feature>
<evidence type="ECO:0000313" key="11">
    <source>
        <dbReference type="EMBL" id="UOE76073.1"/>
    </source>
</evidence>
<evidence type="ECO:0000259" key="8">
    <source>
        <dbReference type="Pfam" id="PF00460"/>
    </source>
</evidence>
<dbReference type="GO" id="GO:0005198">
    <property type="term" value="F:structural molecule activity"/>
    <property type="evidence" value="ECO:0007669"/>
    <property type="project" value="UniProtKB-UniRule"/>
</dbReference>
<comment type="similarity">
    <text evidence="3 7">Belongs to the flagella basal body rod proteins family.</text>
</comment>
<keyword evidence="11" id="KW-0282">Flagellum</keyword>
<dbReference type="GO" id="GO:0005576">
    <property type="term" value="C:extracellular region"/>
    <property type="evidence" value="ECO:0007669"/>
    <property type="project" value="UniProtKB-SubCell"/>
</dbReference>
<dbReference type="PANTHER" id="PTHR30033:SF1">
    <property type="entry name" value="FLAGELLAR HOOK-ASSOCIATED PROTEIN 1"/>
    <property type="match status" value="1"/>
</dbReference>
<organism evidence="11 12">
    <name type="scientific">Parageobacillus thermoglucosidasius</name>
    <name type="common">Geobacillus thermoglucosidasius</name>
    <dbReference type="NCBI Taxonomy" id="1426"/>
    <lineage>
        <taxon>Bacteria</taxon>
        <taxon>Bacillati</taxon>
        <taxon>Bacillota</taxon>
        <taxon>Bacilli</taxon>
        <taxon>Bacillales</taxon>
        <taxon>Anoxybacillaceae</taxon>
        <taxon>Parageobacillus</taxon>
    </lineage>
</organism>
<feature type="domain" description="Flagellar hook-associated protein FlgK helical" evidence="10">
    <location>
        <begin position="103"/>
        <end position="371"/>
    </location>
</feature>
<dbReference type="RefSeq" id="WP_256833451.1">
    <property type="nucleotide sequence ID" value="NZ_CP063414.1"/>
</dbReference>
<dbReference type="NCBIfam" id="TIGR02492">
    <property type="entry name" value="flgK_ends"/>
    <property type="match status" value="1"/>
</dbReference>
<keyword evidence="11" id="KW-0966">Cell projection</keyword>